<comment type="caution">
    <text evidence="1">The sequence shown here is derived from an EMBL/GenBank/DDBJ whole genome shotgun (WGS) entry which is preliminary data.</text>
</comment>
<protein>
    <submittedName>
        <fullName evidence="1">Uncharacterized protein</fullName>
    </submittedName>
</protein>
<dbReference type="Proteomes" id="UP000285456">
    <property type="component" value="Unassembled WGS sequence"/>
</dbReference>
<evidence type="ECO:0000313" key="2">
    <source>
        <dbReference type="Proteomes" id="UP000285456"/>
    </source>
</evidence>
<gene>
    <name evidence="1" type="ORF">D1B32_13805</name>
</gene>
<evidence type="ECO:0000313" key="1">
    <source>
        <dbReference type="EMBL" id="RHW31272.1"/>
    </source>
</evidence>
<keyword evidence="2" id="KW-1185">Reference proteome</keyword>
<reference evidence="1 2" key="1">
    <citation type="journal article" date="2007" name="Int. J. Syst. Evol. Microbiol.">
        <title>Oceanobacillus profundus sp. nov., isolated from a deep-sea sediment core.</title>
        <authorList>
            <person name="Kim Y.G."/>
            <person name="Choi D.H."/>
            <person name="Hyun S."/>
            <person name="Cho B.C."/>
        </authorList>
    </citation>
    <scope>NUCLEOTIDE SEQUENCE [LARGE SCALE GENOMIC DNA]</scope>
    <source>
        <strain evidence="1 2">DSM 18246</strain>
    </source>
</reference>
<organism evidence="1 2">
    <name type="scientific">Oceanobacillus profundus</name>
    <dbReference type="NCBI Taxonomy" id="372463"/>
    <lineage>
        <taxon>Bacteria</taxon>
        <taxon>Bacillati</taxon>
        <taxon>Bacillota</taxon>
        <taxon>Bacilli</taxon>
        <taxon>Bacillales</taxon>
        <taxon>Bacillaceae</taxon>
        <taxon>Oceanobacillus</taxon>
    </lineage>
</organism>
<name>A0A417YF41_9BACI</name>
<dbReference type="AlphaFoldDB" id="A0A417YF41"/>
<dbReference type="EMBL" id="QWEH01000009">
    <property type="protein sequence ID" value="RHW31272.1"/>
    <property type="molecule type" value="Genomic_DNA"/>
</dbReference>
<sequence>MYCYDPCKKKHEDWCQYDYFHKKDPCKRKHEDWCQQHWFNKKEEHHYYGYPKNNYIGDFQTDCHKCKKKFCHCCKRHF</sequence>
<accession>A0A417YF41</accession>
<proteinExistence type="predicted"/>